<keyword evidence="2" id="KW-0238">DNA-binding</keyword>
<evidence type="ECO:0000256" key="3">
    <source>
        <dbReference type="ARBA" id="ARBA00023163"/>
    </source>
</evidence>
<dbReference type="InterPro" id="IPR035965">
    <property type="entry name" value="PAS-like_dom_sf"/>
</dbReference>
<dbReference type="Pfam" id="PF13426">
    <property type="entry name" value="PAS_9"/>
    <property type="match status" value="1"/>
</dbReference>
<dbReference type="EMBL" id="JBHSCW010000006">
    <property type="protein sequence ID" value="MFC4352210.1"/>
    <property type="molecule type" value="Genomic_DNA"/>
</dbReference>
<dbReference type="RefSeq" id="WP_382422557.1">
    <property type="nucleotide sequence ID" value="NZ_JBHSCW010000006.1"/>
</dbReference>
<gene>
    <name evidence="6" type="ORF">ACFOW6_11735</name>
</gene>
<dbReference type="InterPro" id="IPR016032">
    <property type="entry name" value="Sig_transdc_resp-reg_C-effctor"/>
</dbReference>
<evidence type="ECO:0000256" key="1">
    <source>
        <dbReference type="ARBA" id="ARBA00023015"/>
    </source>
</evidence>
<name>A0ABV8UNR7_9PROT</name>
<keyword evidence="7" id="KW-1185">Reference proteome</keyword>
<dbReference type="CDD" id="cd00130">
    <property type="entry name" value="PAS"/>
    <property type="match status" value="1"/>
</dbReference>
<feature type="domain" description="PAS" evidence="5">
    <location>
        <begin position="36"/>
        <end position="79"/>
    </location>
</feature>
<dbReference type="PRINTS" id="PR00038">
    <property type="entry name" value="HTHLUXR"/>
</dbReference>
<dbReference type="NCBIfam" id="TIGR00229">
    <property type="entry name" value="sensory_box"/>
    <property type="match status" value="1"/>
</dbReference>
<dbReference type="Gene3D" id="3.30.450.20">
    <property type="entry name" value="PAS domain"/>
    <property type="match status" value="1"/>
</dbReference>
<accession>A0ABV8UNR7</accession>
<dbReference type="PROSITE" id="PS00622">
    <property type="entry name" value="HTH_LUXR_1"/>
    <property type="match status" value="1"/>
</dbReference>
<evidence type="ECO:0000259" key="5">
    <source>
        <dbReference type="PROSITE" id="PS50112"/>
    </source>
</evidence>
<feature type="domain" description="HTH luxR-type" evidence="4">
    <location>
        <begin position="123"/>
        <end position="188"/>
    </location>
</feature>
<comment type="caution">
    <text evidence="6">The sequence shown here is derived from an EMBL/GenBank/DDBJ whole genome shotgun (WGS) entry which is preliminary data.</text>
</comment>
<dbReference type="PANTHER" id="PTHR44688:SF16">
    <property type="entry name" value="DNA-BINDING TRANSCRIPTIONAL ACTIVATOR DEVR_DOSR"/>
    <property type="match status" value="1"/>
</dbReference>
<dbReference type="SMART" id="SM00421">
    <property type="entry name" value="HTH_LUXR"/>
    <property type="match status" value="1"/>
</dbReference>
<dbReference type="PROSITE" id="PS50043">
    <property type="entry name" value="HTH_LUXR_2"/>
    <property type="match status" value="1"/>
</dbReference>
<sequence length="189" mass="21644">MSDPTSDSLDALDRLAFDFAPVGIVLTEERVIRTCNRTFAELFGYPREELLNRSFRMLYASHAEFEAIRDVGFDALRESGRYTDERVMPRRDGSYFWCRVHVHTFHPEDPMKRVILTFADLSQVRPAISLTARERQVVQHLARGLTSKEIGRQLAISPRTVEDYRARLLAKFDVRNVAGLLARLGGIST</sequence>
<keyword evidence="1" id="KW-0805">Transcription regulation</keyword>
<keyword evidence="3" id="KW-0804">Transcription</keyword>
<evidence type="ECO:0000313" key="6">
    <source>
        <dbReference type="EMBL" id="MFC4352210.1"/>
    </source>
</evidence>
<dbReference type="InterPro" id="IPR000792">
    <property type="entry name" value="Tscrpt_reg_LuxR_C"/>
</dbReference>
<proteinExistence type="predicted"/>
<protein>
    <submittedName>
        <fullName evidence="6">LuxR C-terminal-related transcriptional regulator</fullName>
    </submittedName>
</protein>
<dbReference type="PROSITE" id="PS50112">
    <property type="entry name" value="PAS"/>
    <property type="match status" value="1"/>
</dbReference>
<dbReference type="SUPFAM" id="SSF55785">
    <property type="entry name" value="PYP-like sensor domain (PAS domain)"/>
    <property type="match status" value="1"/>
</dbReference>
<evidence type="ECO:0000313" key="7">
    <source>
        <dbReference type="Proteomes" id="UP001595799"/>
    </source>
</evidence>
<dbReference type="SUPFAM" id="SSF46894">
    <property type="entry name" value="C-terminal effector domain of the bipartite response regulators"/>
    <property type="match status" value="1"/>
</dbReference>
<evidence type="ECO:0000256" key="2">
    <source>
        <dbReference type="ARBA" id="ARBA00023125"/>
    </source>
</evidence>
<dbReference type="CDD" id="cd06170">
    <property type="entry name" value="LuxR_C_like"/>
    <property type="match status" value="1"/>
</dbReference>
<dbReference type="PANTHER" id="PTHR44688">
    <property type="entry name" value="DNA-BINDING TRANSCRIPTIONAL ACTIVATOR DEVR_DOSR"/>
    <property type="match status" value="1"/>
</dbReference>
<dbReference type="SMART" id="SM00091">
    <property type="entry name" value="PAS"/>
    <property type="match status" value="1"/>
</dbReference>
<dbReference type="Gene3D" id="1.10.10.10">
    <property type="entry name" value="Winged helix-like DNA-binding domain superfamily/Winged helix DNA-binding domain"/>
    <property type="match status" value="1"/>
</dbReference>
<reference evidence="7" key="1">
    <citation type="journal article" date="2019" name="Int. J. Syst. Evol. Microbiol.">
        <title>The Global Catalogue of Microorganisms (GCM) 10K type strain sequencing project: providing services to taxonomists for standard genome sequencing and annotation.</title>
        <authorList>
            <consortium name="The Broad Institute Genomics Platform"/>
            <consortium name="The Broad Institute Genome Sequencing Center for Infectious Disease"/>
            <person name="Wu L."/>
            <person name="Ma J."/>
        </authorList>
    </citation>
    <scope>NUCLEOTIDE SEQUENCE [LARGE SCALE GENOMIC DNA]</scope>
    <source>
        <strain evidence="7">CECT 8472</strain>
    </source>
</reference>
<organism evidence="6 7">
    <name type="scientific">Fodinicurvata halophila</name>
    <dbReference type="NCBI Taxonomy" id="1419723"/>
    <lineage>
        <taxon>Bacteria</taxon>
        <taxon>Pseudomonadati</taxon>
        <taxon>Pseudomonadota</taxon>
        <taxon>Alphaproteobacteria</taxon>
        <taxon>Rhodospirillales</taxon>
        <taxon>Rhodovibrionaceae</taxon>
        <taxon>Fodinicurvata</taxon>
    </lineage>
</organism>
<dbReference type="Pfam" id="PF00196">
    <property type="entry name" value="GerE"/>
    <property type="match status" value="1"/>
</dbReference>
<dbReference type="InterPro" id="IPR000014">
    <property type="entry name" value="PAS"/>
</dbReference>
<dbReference type="InterPro" id="IPR036388">
    <property type="entry name" value="WH-like_DNA-bd_sf"/>
</dbReference>
<evidence type="ECO:0000259" key="4">
    <source>
        <dbReference type="PROSITE" id="PS50043"/>
    </source>
</evidence>
<dbReference type="Proteomes" id="UP001595799">
    <property type="component" value="Unassembled WGS sequence"/>
</dbReference>